<dbReference type="AlphaFoldDB" id="A0A9P1FVX4"/>
<feature type="region of interest" description="Disordered" evidence="1">
    <location>
        <begin position="825"/>
        <end position="846"/>
    </location>
</feature>
<comment type="caution">
    <text evidence="2">The sequence shown here is derived from an EMBL/GenBank/DDBJ whole genome shotgun (WGS) entry which is preliminary data.</text>
</comment>
<evidence type="ECO:0000313" key="2">
    <source>
        <dbReference type="EMBL" id="CAI3990498.1"/>
    </source>
</evidence>
<organism evidence="2">
    <name type="scientific">Cladocopium goreaui</name>
    <dbReference type="NCBI Taxonomy" id="2562237"/>
    <lineage>
        <taxon>Eukaryota</taxon>
        <taxon>Sar</taxon>
        <taxon>Alveolata</taxon>
        <taxon>Dinophyceae</taxon>
        <taxon>Suessiales</taxon>
        <taxon>Symbiodiniaceae</taxon>
        <taxon>Cladocopium</taxon>
    </lineage>
</organism>
<gene>
    <name evidence="2" type="ORF">C1SCF055_LOCUS17482</name>
</gene>
<accession>A0A9P1FVX4</accession>
<protein>
    <submittedName>
        <fullName evidence="2">Uncharacterized protein</fullName>
    </submittedName>
</protein>
<dbReference type="EMBL" id="CAMXCT030001485">
    <property type="protein sequence ID" value="CAL4777810.1"/>
    <property type="molecule type" value="Genomic_DNA"/>
</dbReference>
<proteinExistence type="predicted"/>
<name>A0A9P1FVX4_9DINO</name>
<reference evidence="2" key="1">
    <citation type="submission" date="2022-10" db="EMBL/GenBank/DDBJ databases">
        <authorList>
            <person name="Chen Y."/>
            <person name="Dougan E. K."/>
            <person name="Chan C."/>
            <person name="Rhodes N."/>
            <person name="Thang M."/>
        </authorList>
    </citation>
    <scope>NUCLEOTIDE SEQUENCE</scope>
</reference>
<sequence>MTLDAGDRVRRLWLLRNTSYAAAIPYMAQPASLLLLDACADDAKSEVLHTKIFTLLLGERYRSHKDTLFTYRQGAWQMSPGGTLTAEDLEFLTMALRRAQAYFAHPIDRSTLAQRHQQMKSGVLTGNQVTRDYDSVAWELKVILSMSTDEPLLEWQLGEFSAAKPEKRSRQWSLGCAELARDLRKALQDHSRSLVKSFLRWSDSPLDAKSYAGIAFADCSGKAHMGSAYDFNLLVSFLSLRIGSVLDRCFPRQRVFPHMTFSLRVARRTQQLSALSICYVSTAKGKIRQMKKDARRGCYMFVPAALAWTPPDHARQRLAALLVSAFAKTNGLSILLAQAALAVSRYRQPEVMHIVVGAGADGKSMVCVELMRACFGTAFANPACSVLQAHDRVERKWQQQAHAYFNAMMLTFDEVRREAGVQEDTLKVLIAGGLLPMRRNHEPETRYHSFEYCAKTWLMNSADIPSQHKNQKQHQEIEIRVFARSLPRVATSVEGGHDAVTVADVFGAWDDWKWPEEQPGETSWDSLLQGDEPESFPWSESTWEIQCHLDLDKLKEYAEIGADARQDQLQQFVDAAERDGQRSRLGHTILPQVLMPFQPPQVGEQLLTASARHLRAWMEPTAEEQAYLRKYNDIDMVLLLTGEGSPCALLGTRNRLTRRQIMEDIWSLPQIQELHTKLIDRNTNNAEWSVLSHDATFKSLFSLIGQEKMSQQPGEAHALHSLLGLTGALPGLSLQRSEGPQCFNQALTQLLPQSARSTTRWIFSDTPDSIRAPQDLFPNLQGIAEDPLHFVLHVETCFGERARAPQKAFFLVLLDIHAAVRREGDLQKRKRRQWPGKRQQPVHPDRNYEEYTQEPYQNHQQYVHDIFDITLKYADQMKKTNGRGKTLKQILINGSAYSHFRYLQNGNMAVFSLTQEQRVLFSFGTAANEALHAQFNTSQRTVVQQHAESTQVVLQSFTMAKLLAHHSAAFGITVAQRSQGQIQALLQGYLLLPSSSFCLPFGNEDLEMVRSRRVLRRPVHAHNAAAATSYVQRAAIHRERWVRHLRQKPRRKKGCVKRTIFTKKKQRRLRRGDR</sequence>
<evidence type="ECO:0000313" key="4">
    <source>
        <dbReference type="Proteomes" id="UP001152797"/>
    </source>
</evidence>
<keyword evidence="4" id="KW-1185">Reference proteome</keyword>
<evidence type="ECO:0000313" key="3">
    <source>
        <dbReference type="EMBL" id="CAL1143873.1"/>
    </source>
</evidence>
<dbReference type="EMBL" id="CAMXCT020001485">
    <property type="protein sequence ID" value="CAL1143873.1"/>
    <property type="molecule type" value="Genomic_DNA"/>
</dbReference>
<dbReference type="EMBL" id="CAMXCT010001485">
    <property type="protein sequence ID" value="CAI3990498.1"/>
    <property type="molecule type" value="Genomic_DNA"/>
</dbReference>
<dbReference type="Proteomes" id="UP001152797">
    <property type="component" value="Unassembled WGS sequence"/>
</dbReference>
<reference evidence="3" key="2">
    <citation type="submission" date="2024-04" db="EMBL/GenBank/DDBJ databases">
        <authorList>
            <person name="Chen Y."/>
            <person name="Shah S."/>
            <person name="Dougan E. K."/>
            <person name="Thang M."/>
            <person name="Chan C."/>
        </authorList>
    </citation>
    <scope>NUCLEOTIDE SEQUENCE [LARGE SCALE GENOMIC DNA]</scope>
</reference>
<evidence type="ECO:0000256" key="1">
    <source>
        <dbReference type="SAM" id="MobiDB-lite"/>
    </source>
</evidence>